<sequence length="238" mass="27564">MNCGSCNSIIAVRQQCLQCLQFHHRICLPTVSNHEWPTIKNGIWYCTLFQTGDNNNINISIDQKTTNSNLFEVLPLHHFQDITTQDFPHEQSSALPPPPHDSSIVHDLYNRFKTSKGLKICDQNINSIRSKFDDVLSLICNQNINIDLISFIESKLDPDRDKDSILYTHPATPKAKLVDFSRELNTYLISFDAEYYILGDFNLDLLKRDADSYSIFNAGKEFRLWQHMVGPTYKDYHY</sequence>
<dbReference type="Proteomes" id="UP000198287">
    <property type="component" value="Unassembled WGS sequence"/>
</dbReference>
<accession>A0A226EC58</accession>
<dbReference type="EMBL" id="LNIX01000005">
    <property type="protein sequence ID" value="OXA54351.1"/>
    <property type="molecule type" value="Genomic_DNA"/>
</dbReference>
<comment type="caution">
    <text evidence="1">The sequence shown here is derived from an EMBL/GenBank/DDBJ whole genome shotgun (WGS) entry which is preliminary data.</text>
</comment>
<protein>
    <submittedName>
        <fullName evidence="1">Uncharacterized protein</fullName>
    </submittedName>
</protein>
<reference evidence="1 2" key="1">
    <citation type="submission" date="2015-12" db="EMBL/GenBank/DDBJ databases">
        <title>The genome of Folsomia candida.</title>
        <authorList>
            <person name="Faddeeva A."/>
            <person name="Derks M.F."/>
            <person name="Anvar Y."/>
            <person name="Smit S."/>
            <person name="Van Straalen N."/>
            <person name="Roelofs D."/>
        </authorList>
    </citation>
    <scope>NUCLEOTIDE SEQUENCE [LARGE SCALE GENOMIC DNA]</scope>
    <source>
        <strain evidence="1 2">VU population</strain>
        <tissue evidence="1">Whole body</tissue>
    </source>
</reference>
<gene>
    <name evidence="1" type="ORF">Fcan01_11554</name>
</gene>
<evidence type="ECO:0000313" key="2">
    <source>
        <dbReference type="Proteomes" id="UP000198287"/>
    </source>
</evidence>
<organism evidence="1 2">
    <name type="scientific">Folsomia candida</name>
    <name type="common">Springtail</name>
    <dbReference type="NCBI Taxonomy" id="158441"/>
    <lineage>
        <taxon>Eukaryota</taxon>
        <taxon>Metazoa</taxon>
        <taxon>Ecdysozoa</taxon>
        <taxon>Arthropoda</taxon>
        <taxon>Hexapoda</taxon>
        <taxon>Collembola</taxon>
        <taxon>Entomobryomorpha</taxon>
        <taxon>Isotomoidea</taxon>
        <taxon>Isotomidae</taxon>
        <taxon>Proisotominae</taxon>
        <taxon>Folsomia</taxon>
    </lineage>
</organism>
<proteinExistence type="predicted"/>
<evidence type="ECO:0000313" key="1">
    <source>
        <dbReference type="EMBL" id="OXA54351.1"/>
    </source>
</evidence>
<dbReference type="AlphaFoldDB" id="A0A226EC58"/>
<keyword evidence="2" id="KW-1185">Reference proteome</keyword>
<name>A0A226EC58_FOLCA</name>